<dbReference type="Gene3D" id="2.60.120.10">
    <property type="entry name" value="Jelly Rolls"/>
    <property type="match status" value="1"/>
</dbReference>
<feature type="domain" description="Cyclic nucleotide-binding" evidence="4">
    <location>
        <begin position="43"/>
        <end position="135"/>
    </location>
</feature>
<keyword evidence="3" id="KW-0804">Transcription</keyword>
<accession>A0A380T8E4</accession>
<evidence type="ECO:0000259" key="4">
    <source>
        <dbReference type="PROSITE" id="PS50042"/>
    </source>
</evidence>
<keyword evidence="1" id="KW-0805">Transcription regulation</keyword>
<keyword evidence="2" id="KW-0238">DNA-binding</keyword>
<dbReference type="GO" id="GO:0003677">
    <property type="term" value="F:DNA binding"/>
    <property type="evidence" value="ECO:0007669"/>
    <property type="project" value="UniProtKB-KW"/>
</dbReference>
<dbReference type="InterPro" id="IPR050397">
    <property type="entry name" value="Env_Response_Regulators"/>
</dbReference>
<dbReference type="GO" id="GO:0003700">
    <property type="term" value="F:DNA-binding transcription factor activity"/>
    <property type="evidence" value="ECO:0007669"/>
    <property type="project" value="TreeGrafter"/>
</dbReference>
<dbReference type="InterPro" id="IPR000595">
    <property type="entry name" value="cNMP-bd_dom"/>
</dbReference>
<dbReference type="PANTHER" id="PTHR24567:SF74">
    <property type="entry name" value="HTH-TYPE TRANSCRIPTIONAL REGULATOR ARCR"/>
    <property type="match status" value="1"/>
</dbReference>
<dbReference type="GO" id="GO:0005829">
    <property type="term" value="C:cytosol"/>
    <property type="evidence" value="ECO:0007669"/>
    <property type="project" value="TreeGrafter"/>
</dbReference>
<dbReference type="InterPro" id="IPR018490">
    <property type="entry name" value="cNMP-bd_dom_sf"/>
</dbReference>
<dbReference type="PROSITE" id="PS50042">
    <property type="entry name" value="CNMP_BINDING_3"/>
    <property type="match status" value="1"/>
</dbReference>
<sequence>MTKLTILKNNDPPADGAKEEMANRLLLGAGQALSLVRPELVRLRKGEPLYHADDPIRHVYFVNRGLVSLVKSMRDGRTVEVAAVGAEGVVGVSALFDVETSTFETMMQVPGSAYRASVENVRKAMQANSRFHHLLQGYVHVILEQIAQTAACNRLHSLDQRCCRWMLMCHDAARLDTFPLTHEFLAMMLGARRVSVSIVAAGLQKLGYIKYRHGVLTIQNRTGMEGLACECYDTLRRKTETLFHPN</sequence>
<dbReference type="InterPro" id="IPR036390">
    <property type="entry name" value="WH_DNA-bd_sf"/>
</dbReference>
<dbReference type="PANTHER" id="PTHR24567">
    <property type="entry name" value="CRP FAMILY TRANSCRIPTIONAL REGULATORY PROTEIN"/>
    <property type="match status" value="1"/>
</dbReference>
<dbReference type="AlphaFoldDB" id="A0A380T8E4"/>
<evidence type="ECO:0000256" key="1">
    <source>
        <dbReference type="ARBA" id="ARBA00023015"/>
    </source>
</evidence>
<dbReference type="Pfam" id="PF00027">
    <property type="entry name" value="cNMP_binding"/>
    <property type="match status" value="1"/>
</dbReference>
<proteinExistence type="predicted"/>
<dbReference type="EMBL" id="UIDG01000001">
    <property type="protein sequence ID" value="SUS03362.1"/>
    <property type="molecule type" value="Genomic_DNA"/>
</dbReference>
<organism evidence="5">
    <name type="scientific">metagenome</name>
    <dbReference type="NCBI Taxonomy" id="256318"/>
    <lineage>
        <taxon>unclassified sequences</taxon>
        <taxon>metagenomes</taxon>
    </lineage>
</organism>
<dbReference type="CDD" id="cd00038">
    <property type="entry name" value="CAP_ED"/>
    <property type="match status" value="1"/>
</dbReference>
<dbReference type="SMART" id="SM00100">
    <property type="entry name" value="cNMP"/>
    <property type="match status" value="1"/>
</dbReference>
<dbReference type="Pfam" id="PF13545">
    <property type="entry name" value="HTH_Crp_2"/>
    <property type="match status" value="1"/>
</dbReference>
<reference evidence="5" key="1">
    <citation type="submission" date="2018-07" db="EMBL/GenBank/DDBJ databases">
        <authorList>
            <person name="Quirk P.G."/>
            <person name="Krulwich T.A."/>
        </authorList>
    </citation>
    <scope>NUCLEOTIDE SEQUENCE</scope>
</reference>
<evidence type="ECO:0000313" key="5">
    <source>
        <dbReference type="EMBL" id="SUS03362.1"/>
    </source>
</evidence>
<dbReference type="SUPFAM" id="SSF51206">
    <property type="entry name" value="cAMP-binding domain-like"/>
    <property type="match status" value="1"/>
</dbReference>
<evidence type="ECO:0000256" key="3">
    <source>
        <dbReference type="ARBA" id="ARBA00023163"/>
    </source>
</evidence>
<protein>
    <recommendedName>
        <fullName evidence="4">Cyclic nucleotide-binding domain-containing protein</fullName>
    </recommendedName>
</protein>
<dbReference type="InterPro" id="IPR014710">
    <property type="entry name" value="RmlC-like_jellyroll"/>
</dbReference>
<dbReference type="InterPro" id="IPR012318">
    <property type="entry name" value="HTH_CRP"/>
</dbReference>
<name>A0A380T8E4_9ZZZZ</name>
<gene>
    <name evidence="5" type="ORF">DF3PB_10114</name>
</gene>
<evidence type="ECO:0000256" key="2">
    <source>
        <dbReference type="ARBA" id="ARBA00023125"/>
    </source>
</evidence>
<dbReference type="SUPFAM" id="SSF46785">
    <property type="entry name" value="Winged helix' DNA-binding domain"/>
    <property type="match status" value="1"/>
</dbReference>